<dbReference type="InterPro" id="IPR036396">
    <property type="entry name" value="Cyt_P450_sf"/>
</dbReference>
<dbReference type="GO" id="GO:0005506">
    <property type="term" value="F:iron ion binding"/>
    <property type="evidence" value="ECO:0007669"/>
    <property type="project" value="InterPro"/>
</dbReference>
<organism evidence="5">
    <name type="scientific">Oryza nivara</name>
    <name type="common">Indian wild rice</name>
    <name type="synonym">Oryza sativa f. spontanea</name>
    <dbReference type="NCBI Taxonomy" id="4536"/>
    <lineage>
        <taxon>Eukaryota</taxon>
        <taxon>Viridiplantae</taxon>
        <taxon>Streptophyta</taxon>
        <taxon>Embryophyta</taxon>
        <taxon>Tracheophyta</taxon>
        <taxon>Spermatophyta</taxon>
        <taxon>Magnoliopsida</taxon>
        <taxon>Liliopsida</taxon>
        <taxon>Poales</taxon>
        <taxon>Poaceae</taxon>
        <taxon>BOP clade</taxon>
        <taxon>Oryzoideae</taxon>
        <taxon>Oryzeae</taxon>
        <taxon>Oryzinae</taxon>
        <taxon>Oryza</taxon>
    </lineage>
</organism>
<reference evidence="5" key="1">
    <citation type="submission" date="2015-04" db="UniProtKB">
        <authorList>
            <consortium name="EnsemblPlants"/>
        </authorList>
    </citation>
    <scope>IDENTIFICATION</scope>
    <source>
        <strain evidence="5">SL10</strain>
    </source>
</reference>
<evidence type="ECO:0000256" key="4">
    <source>
        <dbReference type="ARBA" id="ARBA00023004"/>
    </source>
</evidence>
<proteinExistence type="inferred from homology"/>
<reference evidence="5" key="2">
    <citation type="submission" date="2018-04" db="EMBL/GenBank/DDBJ databases">
        <title>OnivRS2 (Oryza nivara Reference Sequence Version 2).</title>
        <authorList>
            <person name="Zhang J."/>
            <person name="Kudrna D."/>
            <person name="Lee S."/>
            <person name="Talag J."/>
            <person name="Rajasekar S."/>
            <person name="Welchert J."/>
            <person name="Hsing Y.-I."/>
            <person name="Wing R.A."/>
        </authorList>
    </citation>
    <scope>NUCLEOTIDE SEQUENCE [LARGE SCALE GENOMIC DNA]</scope>
    <source>
        <strain evidence="5">SL10</strain>
    </source>
</reference>
<dbReference type="GO" id="GO:0004497">
    <property type="term" value="F:monooxygenase activity"/>
    <property type="evidence" value="ECO:0007669"/>
    <property type="project" value="InterPro"/>
</dbReference>
<dbReference type="Pfam" id="PF00067">
    <property type="entry name" value="p450"/>
    <property type="match status" value="1"/>
</dbReference>
<dbReference type="HOGENOM" id="CLU_159599_0_0_1"/>
<keyword evidence="2" id="KW-0479">Metal-binding</keyword>
<dbReference type="SUPFAM" id="SSF48264">
    <property type="entry name" value="Cytochrome P450"/>
    <property type="match status" value="1"/>
</dbReference>
<evidence type="ECO:0000313" key="6">
    <source>
        <dbReference type="Proteomes" id="UP000006591"/>
    </source>
</evidence>
<evidence type="ECO:0000256" key="3">
    <source>
        <dbReference type="ARBA" id="ARBA00023002"/>
    </source>
</evidence>
<sequence>MAECRQGQAQCRHLVPPEEGHRRCHAFAMDIVRARRQSASVQDRDDVLSSFLIAGCETRSSGLSWFFWLLLSQPDIMARIADVVRVVRKATGACPSELFGFDTLWEMHYLHTVLMESMRLYLPASGVRGG</sequence>
<dbReference type="EnsemblPlants" id="ONIVA06G25670.1">
    <property type="protein sequence ID" value="ONIVA06G25670.1"/>
    <property type="gene ID" value="ONIVA06G25670"/>
</dbReference>
<dbReference type="GO" id="GO:0016705">
    <property type="term" value="F:oxidoreductase activity, acting on paired donors, with incorporation or reduction of molecular oxygen"/>
    <property type="evidence" value="ECO:0007669"/>
    <property type="project" value="InterPro"/>
</dbReference>
<dbReference type="Gene3D" id="1.10.630.10">
    <property type="entry name" value="Cytochrome P450"/>
    <property type="match status" value="1"/>
</dbReference>
<name>A0A0E0HTT3_ORYNI</name>
<dbReference type="STRING" id="4536.A0A0E0HTT3"/>
<comment type="similarity">
    <text evidence="1">Belongs to the cytochrome P450 family.</text>
</comment>
<dbReference type="OMA" id="RCHAFAM"/>
<keyword evidence="4" id="KW-0408">Iron</keyword>
<dbReference type="Gramene" id="ONIVA06G25670.1">
    <property type="protein sequence ID" value="ONIVA06G25670.1"/>
    <property type="gene ID" value="ONIVA06G25670"/>
</dbReference>
<keyword evidence="3" id="KW-0560">Oxidoreductase</keyword>
<protein>
    <recommendedName>
        <fullName evidence="7">Cytochrome P450</fullName>
    </recommendedName>
</protein>
<dbReference type="InterPro" id="IPR001128">
    <property type="entry name" value="Cyt_P450"/>
</dbReference>
<dbReference type="Proteomes" id="UP000006591">
    <property type="component" value="Chromosome 6"/>
</dbReference>
<dbReference type="AlphaFoldDB" id="A0A0E0HTT3"/>
<dbReference type="PANTHER" id="PTHR24296">
    <property type="entry name" value="CYTOCHROME P450"/>
    <property type="match status" value="1"/>
</dbReference>
<accession>A0A0E0HTT3</accession>
<dbReference type="eggNOG" id="KOG0157">
    <property type="taxonomic scope" value="Eukaryota"/>
</dbReference>
<evidence type="ECO:0000256" key="2">
    <source>
        <dbReference type="ARBA" id="ARBA00022723"/>
    </source>
</evidence>
<evidence type="ECO:0000256" key="1">
    <source>
        <dbReference type="ARBA" id="ARBA00010617"/>
    </source>
</evidence>
<dbReference type="GO" id="GO:0020037">
    <property type="term" value="F:heme binding"/>
    <property type="evidence" value="ECO:0007669"/>
    <property type="project" value="InterPro"/>
</dbReference>
<evidence type="ECO:0000313" key="5">
    <source>
        <dbReference type="EnsemblPlants" id="ONIVA06G25670.1"/>
    </source>
</evidence>
<keyword evidence="6" id="KW-1185">Reference proteome</keyword>
<evidence type="ECO:0008006" key="7">
    <source>
        <dbReference type="Google" id="ProtNLM"/>
    </source>
</evidence>